<dbReference type="GO" id="GO:0006637">
    <property type="term" value="P:acyl-CoA metabolic process"/>
    <property type="evidence" value="ECO:0007669"/>
    <property type="project" value="TreeGrafter"/>
</dbReference>
<feature type="domain" description="HotDog ACOT-type" evidence="5">
    <location>
        <begin position="8"/>
        <end position="129"/>
    </location>
</feature>
<dbReference type="InterPro" id="IPR033120">
    <property type="entry name" value="HOTDOG_ACOT"/>
</dbReference>
<evidence type="ECO:0000313" key="6">
    <source>
        <dbReference type="EMBL" id="ORY75819.1"/>
    </source>
</evidence>
<evidence type="ECO:0000313" key="7">
    <source>
        <dbReference type="Proteomes" id="UP000193685"/>
    </source>
</evidence>
<dbReference type="OMA" id="REMLWYI"/>
<dbReference type="Gene3D" id="3.10.129.10">
    <property type="entry name" value="Hotdog Thioesterase"/>
    <property type="match status" value="2"/>
</dbReference>
<gene>
    <name evidence="6" type="ORF">BCR37DRAFT_351930</name>
</gene>
<dbReference type="InterPro" id="IPR006683">
    <property type="entry name" value="Thioestr_dom"/>
</dbReference>
<keyword evidence="2" id="KW-0677">Repeat</keyword>
<comment type="similarity">
    <text evidence="1">Belongs to the acyl coenzyme A hydrolase family.</text>
</comment>
<organism evidence="6 7">
    <name type="scientific">Protomyces lactucae-debilis</name>
    <dbReference type="NCBI Taxonomy" id="2754530"/>
    <lineage>
        <taxon>Eukaryota</taxon>
        <taxon>Fungi</taxon>
        <taxon>Dikarya</taxon>
        <taxon>Ascomycota</taxon>
        <taxon>Taphrinomycotina</taxon>
        <taxon>Taphrinomycetes</taxon>
        <taxon>Taphrinales</taxon>
        <taxon>Protomycetaceae</taxon>
        <taxon>Protomyces</taxon>
    </lineage>
</organism>
<name>A0A1Y2EW53_PROLT</name>
<dbReference type="EMBL" id="MCFI01000025">
    <property type="protein sequence ID" value="ORY75819.1"/>
    <property type="molecule type" value="Genomic_DNA"/>
</dbReference>
<sequence>MSESYVEGVLPFSTDPDSREDYINTYGGVRIAKLLEDLDALSGAISYRHADDSNHHTLPLAIVTATVDRIDLLNVLDIDRDMRLSGHVSYVGRSSMEITIRQGETHADARDGMIPIMLSRFTMVARDPTHGNAVRVNTLALSSHLEHDIFDKGRRAKEAAKEARRANLSRTAPTADESRFIHTTWARNFEIEDMVPTVRADAITPRQTQLSRAVITHPGQRNLNGHAFGGYLLAQAYDLSFITANLHLGRRPRFLSSSQLTFQNPVPIGSVLDFRSRIVAQDGSKFTITVTADKVDPETRARTTASVFHYTFSRVCRVEGSTEEAVETCGRDLVAETYGDAIRHVAARRREADSVAREEQLRIFHELRLPTV</sequence>
<evidence type="ECO:0000256" key="3">
    <source>
        <dbReference type="ARBA" id="ARBA00022801"/>
    </source>
</evidence>
<dbReference type="GO" id="GO:0047617">
    <property type="term" value="F:fatty acyl-CoA hydrolase activity"/>
    <property type="evidence" value="ECO:0007669"/>
    <property type="project" value="TreeGrafter"/>
</dbReference>
<evidence type="ECO:0000259" key="5">
    <source>
        <dbReference type="PROSITE" id="PS51770"/>
    </source>
</evidence>
<dbReference type="AlphaFoldDB" id="A0A1Y2EW53"/>
<evidence type="ECO:0000256" key="4">
    <source>
        <dbReference type="ARBA" id="ARBA00022946"/>
    </source>
</evidence>
<feature type="domain" description="HotDog ACOT-type" evidence="5">
    <location>
        <begin position="206"/>
        <end position="318"/>
    </location>
</feature>
<keyword evidence="7" id="KW-1185">Reference proteome</keyword>
<proteinExistence type="inferred from homology"/>
<evidence type="ECO:0000256" key="1">
    <source>
        <dbReference type="ARBA" id="ARBA00010458"/>
    </source>
</evidence>
<accession>A0A1Y2EW53</accession>
<dbReference type="InterPro" id="IPR029069">
    <property type="entry name" value="HotDog_dom_sf"/>
</dbReference>
<dbReference type="CDD" id="cd03442">
    <property type="entry name" value="BFIT_BACH"/>
    <property type="match status" value="2"/>
</dbReference>
<dbReference type="OrthoDB" id="331699at2759"/>
<reference evidence="6 7" key="1">
    <citation type="submission" date="2016-07" db="EMBL/GenBank/DDBJ databases">
        <title>Pervasive Adenine N6-methylation of Active Genes in Fungi.</title>
        <authorList>
            <consortium name="DOE Joint Genome Institute"/>
            <person name="Mondo S.J."/>
            <person name="Dannebaum R.O."/>
            <person name="Kuo R.C."/>
            <person name="Labutti K."/>
            <person name="Haridas S."/>
            <person name="Kuo A."/>
            <person name="Salamov A."/>
            <person name="Ahrendt S.R."/>
            <person name="Lipzen A."/>
            <person name="Sullivan W."/>
            <person name="Andreopoulos W.B."/>
            <person name="Clum A."/>
            <person name="Lindquist E."/>
            <person name="Daum C."/>
            <person name="Ramamoorthy G.K."/>
            <person name="Gryganskyi A."/>
            <person name="Culley D."/>
            <person name="Magnuson J.K."/>
            <person name="James T.Y."/>
            <person name="O'Malley M.A."/>
            <person name="Stajich J.E."/>
            <person name="Spatafora J.W."/>
            <person name="Visel A."/>
            <person name="Grigoriev I.V."/>
        </authorList>
    </citation>
    <scope>NUCLEOTIDE SEQUENCE [LARGE SCALE GENOMIC DNA]</scope>
    <source>
        <strain evidence="6 7">12-1054</strain>
    </source>
</reference>
<dbReference type="GO" id="GO:0005739">
    <property type="term" value="C:mitochondrion"/>
    <property type="evidence" value="ECO:0007669"/>
    <property type="project" value="TreeGrafter"/>
</dbReference>
<dbReference type="Pfam" id="PF03061">
    <property type="entry name" value="4HBT"/>
    <property type="match status" value="1"/>
</dbReference>
<dbReference type="RefSeq" id="XP_040722467.1">
    <property type="nucleotide sequence ID" value="XM_040868093.1"/>
</dbReference>
<comment type="caution">
    <text evidence="6">The sequence shown here is derived from an EMBL/GenBank/DDBJ whole genome shotgun (WGS) entry which is preliminary data.</text>
</comment>
<protein>
    <submittedName>
        <fullName evidence="6">HotDog domain-containing protein</fullName>
    </submittedName>
</protein>
<dbReference type="PANTHER" id="PTHR12655">
    <property type="entry name" value="ACYL-COA THIOESTERASE"/>
    <property type="match status" value="1"/>
</dbReference>
<dbReference type="PROSITE" id="PS51770">
    <property type="entry name" value="HOTDOG_ACOT"/>
    <property type="match status" value="2"/>
</dbReference>
<keyword evidence="4" id="KW-0809">Transit peptide</keyword>
<dbReference type="STRING" id="56484.A0A1Y2EW53"/>
<dbReference type="SUPFAM" id="SSF54637">
    <property type="entry name" value="Thioesterase/thiol ester dehydrase-isomerase"/>
    <property type="match status" value="2"/>
</dbReference>
<dbReference type="PANTHER" id="PTHR12655:SF0">
    <property type="entry name" value="ACYL-COENZYME A THIOESTERASE 9, MITOCHONDRIAL"/>
    <property type="match status" value="1"/>
</dbReference>
<evidence type="ECO:0000256" key="2">
    <source>
        <dbReference type="ARBA" id="ARBA00022737"/>
    </source>
</evidence>
<dbReference type="GeneID" id="63784692"/>
<dbReference type="Proteomes" id="UP000193685">
    <property type="component" value="Unassembled WGS sequence"/>
</dbReference>
<keyword evidence="3" id="KW-0378">Hydrolase</keyword>